<organism evidence="1">
    <name type="scientific">marine sediment metagenome</name>
    <dbReference type="NCBI Taxonomy" id="412755"/>
    <lineage>
        <taxon>unclassified sequences</taxon>
        <taxon>metagenomes</taxon>
        <taxon>ecological metagenomes</taxon>
    </lineage>
</organism>
<reference evidence="1" key="1">
    <citation type="journal article" date="2015" name="Nature">
        <title>Complex archaea that bridge the gap between prokaryotes and eukaryotes.</title>
        <authorList>
            <person name="Spang A."/>
            <person name="Saw J.H."/>
            <person name="Jorgensen S.L."/>
            <person name="Zaremba-Niedzwiedzka K."/>
            <person name="Martijn J."/>
            <person name="Lind A.E."/>
            <person name="van Eijk R."/>
            <person name="Schleper C."/>
            <person name="Guy L."/>
            <person name="Ettema T.J."/>
        </authorList>
    </citation>
    <scope>NUCLEOTIDE SEQUENCE</scope>
</reference>
<dbReference type="EMBL" id="LAZR01036505">
    <property type="protein sequence ID" value="KKL24663.1"/>
    <property type="molecule type" value="Genomic_DNA"/>
</dbReference>
<name>A0A0F9ELA1_9ZZZZ</name>
<proteinExistence type="predicted"/>
<protein>
    <submittedName>
        <fullName evidence="1">Uncharacterized protein</fullName>
    </submittedName>
</protein>
<sequence>TAFDTWQRLTVTRTIRSGATGVTIGIEIISTAENNEYFYVDDIRLFEGTDSDIEKAGFFDNNFILGSGGGYSSSLYDDILDLIKPSGVKAIISIESN</sequence>
<gene>
    <name evidence="1" type="ORF">LCGC14_2413060</name>
</gene>
<evidence type="ECO:0000313" key="1">
    <source>
        <dbReference type="EMBL" id="KKL24663.1"/>
    </source>
</evidence>
<dbReference type="AlphaFoldDB" id="A0A0F9ELA1"/>
<comment type="caution">
    <text evidence="1">The sequence shown here is derived from an EMBL/GenBank/DDBJ whole genome shotgun (WGS) entry which is preliminary data.</text>
</comment>
<feature type="non-terminal residue" evidence="1">
    <location>
        <position position="1"/>
    </location>
</feature>
<accession>A0A0F9ELA1</accession>